<evidence type="ECO:0000313" key="3">
    <source>
        <dbReference type="Proteomes" id="UP000254601"/>
    </source>
</evidence>
<accession>A0A380MMT6</accession>
<dbReference type="Gene3D" id="3.60.10.10">
    <property type="entry name" value="Endonuclease/exonuclease/phosphatase"/>
    <property type="match status" value="1"/>
</dbReference>
<dbReference type="SUPFAM" id="SSF56219">
    <property type="entry name" value="DNase I-like"/>
    <property type="match status" value="1"/>
</dbReference>
<proteinExistence type="predicted"/>
<gene>
    <name evidence="2" type="ORF">NCTC13337_00197</name>
</gene>
<organism evidence="2 3">
    <name type="scientific">Suttonella ornithocola</name>
    <dbReference type="NCBI Taxonomy" id="279832"/>
    <lineage>
        <taxon>Bacteria</taxon>
        <taxon>Pseudomonadati</taxon>
        <taxon>Pseudomonadota</taxon>
        <taxon>Gammaproteobacteria</taxon>
        <taxon>Cardiobacteriales</taxon>
        <taxon>Cardiobacteriaceae</taxon>
        <taxon>Suttonella</taxon>
    </lineage>
</organism>
<feature type="domain" description="Endonuclease/exonuclease/phosphatase" evidence="1">
    <location>
        <begin position="9"/>
        <end position="103"/>
    </location>
</feature>
<dbReference type="AlphaFoldDB" id="A0A380MMT6"/>
<dbReference type="InterPro" id="IPR005135">
    <property type="entry name" value="Endo/exonuclease/phosphatase"/>
</dbReference>
<dbReference type="GO" id="GO:0003824">
    <property type="term" value="F:catalytic activity"/>
    <property type="evidence" value="ECO:0007669"/>
    <property type="project" value="InterPro"/>
</dbReference>
<reference evidence="2 3" key="1">
    <citation type="submission" date="2018-06" db="EMBL/GenBank/DDBJ databases">
        <authorList>
            <consortium name="Pathogen Informatics"/>
            <person name="Doyle S."/>
        </authorList>
    </citation>
    <scope>NUCLEOTIDE SEQUENCE [LARGE SCALE GENOMIC DNA]</scope>
    <source>
        <strain evidence="2 3">NCTC13337</strain>
    </source>
</reference>
<evidence type="ECO:0000313" key="2">
    <source>
        <dbReference type="EMBL" id="SUO93366.1"/>
    </source>
</evidence>
<sequence>MGWLYYILHPPPPIGELATENHQYLAQVAKRIAQESLPVMVVGDFNQSPYSPSYFRFKRDIQGKTLLVNGLPTWKPFYLHIDHVFVKGLSAQAKGLDWLHSDHRPIKIVYLSK</sequence>
<protein>
    <submittedName>
        <fullName evidence="2">Uncharacterized protein conserved in bacteria</fullName>
    </submittedName>
</protein>
<dbReference type="EMBL" id="UHIC01000001">
    <property type="protein sequence ID" value="SUO93366.1"/>
    <property type="molecule type" value="Genomic_DNA"/>
</dbReference>
<keyword evidence="3" id="KW-1185">Reference proteome</keyword>
<name>A0A380MMT6_9GAMM</name>
<dbReference type="Proteomes" id="UP000254601">
    <property type="component" value="Unassembled WGS sequence"/>
</dbReference>
<evidence type="ECO:0000259" key="1">
    <source>
        <dbReference type="Pfam" id="PF03372"/>
    </source>
</evidence>
<dbReference type="InterPro" id="IPR036691">
    <property type="entry name" value="Endo/exonu/phosph_ase_sf"/>
</dbReference>
<dbReference type="Pfam" id="PF03372">
    <property type="entry name" value="Exo_endo_phos"/>
    <property type="match status" value="1"/>
</dbReference>